<protein>
    <recommendedName>
        <fullName evidence="2">CRAL-TRIO domain-containing protein</fullName>
    </recommendedName>
</protein>
<dbReference type="SMART" id="SM00516">
    <property type="entry name" value="SEC14"/>
    <property type="match status" value="1"/>
</dbReference>
<comment type="caution">
    <text evidence="3">The sequence shown here is derived from an EMBL/GenBank/DDBJ whole genome shotgun (WGS) entry which is preliminary data.</text>
</comment>
<dbReference type="Proteomes" id="UP001164776">
    <property type="component" value="Unassembled WGS sequence"/>
</dbReference>
<proteinExistence type="predicted"/>
<dbReference type="AlphaFoldDB" id="A0A9W7XC87"/>
<name>A0A9W7XC87_9POAL</name>
<reference evidence="3 4" key="1">
    <citation type="submission" date="2022-10" db="EMBL/GenBank/DDBJ databases">
        <title>WGS assembly of Paspalum vaginatum 540-79.</title>
        <authorList>
            <person name="Sun G."/>
            <person name="Wase N."/>
            <person name="Shu S."/>
            <person name="Jenkins J."/>
            <person name="Zhou B."/>
            <person name="Torres-Rodriguez J."/>
            <person name="Chen C."/>
            <person name="Sandor L."/>
            <person name="Plott C."/>
            <person name="Yoshinga Y."/>
            <person name="Daum C."/>
            <person name="Qi P."/>
            <person name="Barry K."/>
            <person name="Lipzen A."/>
            <person name="Berry L."/>
            <person name="Pedersen C."/>
            <person name="Gottilla T."/>
            <person name="Foltz A."/>
            <person name="Yu H."/>
            <person name="O'Malley R."/>
            <person name="Zhang C."/>
            <person name="Devos K."/>
            <person name="Sigmon B."/>
            <person name="Yu B."/>
            <person name="Obata T."/>
            <person name="Schmutz J."/>
            <person name="Schnable J."/>
        </authorList>
    </citation>
    <scope>NUCLEOTIDE SEQUENCE [LARGE SCALE GENOMIC DNA]</scope>
    <source>
        <strain evidence="4">cv. 540-79</strain>
    </source>
</reference>
<evidence type="ECO:0000313" key="4">
    <source>
        <dbReference type="Proteomes" id="UP001164776"/>
    </source>
</evidence>
<dbReference type="Gene3D" id="3.40.525.10">
    <property type="entry name" value="CRAL-TRIO lipid binding domain"/>
    <property type="match status" value="1"/>
</dbReference>
<dbReference type="PANTHER" id="PTHR48411">
    <property type="entry name" value="OS01G0948300 PROTEIN"/>
    <property type="match status" value="1"/>
</dbReference>
<evidence type="ECO:0000256" key="1">
    <source>
        <dbReference type="SAM" id="MobiDB-lite"/>
    </source>
</evidence>
<accession>A0A9W7XC87</accession>
<dbReference type="OrthoDB" id="365077at2759"/>
<gene>
    <name evidence="3" type="ORF">BS78_K139600</name>
</gene>
<dbReference type="PANTHER" id="PTHR48411:SF1">
    <property type="entry name" value="OS01G0948300 PROTEIN"/>
    <property type="match status" value="1"/>
</dbReference>
<feature type="region of interest" description="Disordered" evidence="1">
    <location>
        <begin position="17"/>
        <end position="49"/>
    </location>
</feature>
<organism evidence="3 4">
    <name type="scientific">Paspalum vaginatum</name>
    <name type="common">seashore paspalum</name>
    <dbReference type="NCBI Taxonomy" id="158149"/>
    <lineage>
        <taxon>Eukaryota</taxon>
        <taxon>Viridiplantae</taxon>
        <taxon>Streptophyta</taxon>
        <taxon>Embryophyta</taxon>
        <taxon>Tracheophyta</taxon>
        <taxon>Spermatophyta</taxon>
        <taxon>Magnoliopsida</taxon>
        <taxon>Liliopsida</taxon>
        <taxon>Poales</taxon>
        <taxon>Poaceae</taxon>
        <taxon>PACMAD clade</taxon>
        <taxon>Panicoideae</taxon>
        <taxon>Andropogonodae</taxon>
        <taxon>Paspaleae</taxon>
        <taxon>Paspalinae</taxon>
        <taxon>Paspalum</taxon>
    </lineage>
</organism>
<keyword evidence="4" id="KW-1185">Reference proteome</keyword>
<evidence type="ECO:0000259" key="2">
    <source>
        <dbReference type="SMART" id="SM00516"/>
    </source>
</evidence>
<dbReference type="InterPro" id="IPR001251">
    <property type="entry name" value="CRAL-TRIO_dom"/>
</dbReference>
<dbReference type="InterPro" id="IPR036865">
    <property type="entry name" value="CRAL-TRIO_dom_sf"/>
</dbReference>
<sequence>MKGLGPAVGRKWTAGRLADAASQTGHGDSGSGAGGSQANEPMASGSGGGGGGASDFSVIVLGSDFATDASAALLTSADREVWHDCLPDLSEAEACFSDLEDLQVVRVQGTDRAGRTIVRVVGKFFPASVIEGELLKKYVFYKLRTELPVGPFCILYMHSTVQSDDNNPGMSILRTIYEELPPEYKERLQVFYFVHPGLRSRLAIATLGRLFLSGGLYWKIKYISRLEYLWGDIKKGVVEIPDFVIEHDKVLEHRPLTDYGIEPDPLQLADVPAVGYSLGRYEDSWTPEDRRYSGHYM</sequence>
<dbReference type="SUPFAM" id="SSF52087">
    <property type="entry name" value="CRAL/TRIO domain"/>
    <property type="match status" value="1"/>
</dbReference>
<dbReference type="EMBL" id="MU629620">
    <property type="protein sequence ID" value="KAJ1255877.1"/>
    <property type="molecule type" value="Genomic_DNA"/>
</dbReference>
<dbReference type="CDD" id="cd00170">
    <property type="entry name" value="SEC14"/>
    <property type="match status" value="1"/>
</dbReference>
<feature type="domain" description="CRAL-TRIO" evidence="2">
    <location>
        <begin position="98"/>
        <end position="249"/>
    </location>
</feature>
<evidence type="ECO:0000313" key="3">
    <source>
        <dbReference type="EMBL" id="KAJ1255877.1"/>
    </source>
</evidence>
<dbReference type="Pfam" id="PF13716">
    <property type="entry name" value="CRAL_TRIO_2"/>
    <property type="match status" value="1"/>
</dbReference>